<dbReference type="AlphaFoldDB" id="A0A813KDY3"/>
<gene>
    <name evidence="2" type="ORF">PGLA2088_LOCUS30318</name>
</gene>
<name>A0A813KDY3_POLGL</name>
<feature type="region of interest" description="Disordered" evidence="1">
    <location>
        <begin position="175"/>
        <end position="243"/>
    </location>
</feature>
<feature type="region of interest" description="Disordered" evidence="1">
    <location>
        <begin position="57"/>
        <end position="92"/>
    </location>
</feature>
<feature type="compositionally biased region" description="Basic and acidic residues" evidence="1">
    <location>
        <begin position="339"/>
        <end position="348"/>
    </location>
</feature>
<evidence type="ECO:0000313" key="3">
    <source>
        <dbReference type="Proteomes" id="UP000626109"/>
    </source>
</evidence>
<accession>A0A813KDY3</accession>
<organism evidence="2 3">
    <name type="scientific">Polarella glacialis</name>
    <name type="common">Dinoflagellate</name>
    <dbReference type="NCBI Taxonomy" id="89957"/>
    <lineage>
        <taxon>Eukaryota</taxon>
        <taxon>Sar</taxon>
        <taxon>Alveolata</taxon>
        <taxon>Dinophyceae</taxon>
        <taxon>Suessiales</taxon>
        <taxon>Suessiaceae</taxon>
        <taxon>Polarella</taxon>
    </lineage>
</organism>
<dbReference type="EMBL" id="CAJNNW010028750">
    <property type="protein sequence ID" value="CAE8697464.1"/>
    <property type="molecule type" value="Genomic_DNA"/>
</dbReference>
<evidence type="ECO:0000313" key="2">
    <source>
        <dbReference type="EMBL" id="CAE8697464.1"/>
    </source>
</evidence>
<feature type="non-terminal residue" evidence="2">
    <location>
        <position position="1"/>
    </location>
</feature>
<feature type="compositionally biased region" description="Polar residues" evidence="1">
    <location>
        <begin position="280"/>
        <end position="293"/>
    </location>
</feature>
<dbReference type="Proteomes" id="UP000626109">
    <property type="component" value="Unassembled WGS sequence"/>
</dbReference>
<feature type="region of interest" description="Disordered" evidence="1">
    <location>
        <begin position="278"/>
        <end position="354"/>
    </location>
</feature>
<reference evidence="2" key="1">
    <citation type="submission" date="2021-02" db="EMBL/GenBank/DDBJ databases">
        <authorList>
            <person name="Dougan E. K."/>
            <person name="Rhodes N."/>
            <person name="Thang M."/>
            <person name="Chan C."/>
        </authorList>
    </citation>
    <scope>NUCLEOTIDE SEQUENCE</scope>
</reference>
<evidence type="ECO:0000256" key="1">
    <source>
        <dbReference type="SAM" id="MobiDB-lite"/>
    </source>
</evidence>
<sequence length="354" mass="37210">AAPPANTPGRQVVGCATPGVLTPRLSPRYVSAPVSGSMSGSAPVTVIVRRVSAATTVPAASAVDDGHGQSPGAVSRGGTDVTTESPRKMGSEHAAAIQTLEERLRELERMLKESESKYDRLQQHLEQVEDSNEDDKDRHAKEMLHRDRQIEELQGRNASLEARLVRSAAGVAAPHRAPVFGGGRAGGAPPSRGRDEPEEEGDVVHKEGLPFGSDDSNMDGMSEDPLSQNHEESLAADSISERFSPVVSGAAPAILSGGRFSEASGDYDDMPAVSAVKQRLYTSSKRPSATQPITPRGPLAKMPSVGGESQSSSRSGPTQKPAASKAGTFGTSGTGSRIPAREQREQKTPPRGRN</sequence>
<feature type="compositionally biased region" description="Low complexity" evidence="1">
    <location>
        <begin position="304"/>
        <end position="316"/>
    </location>
</feature>
<protein>
    <submittedName>
        <fullName evidence="2">Uncharacterized protein</fullName>
    </submittedName>
</protein>
<proteinExistence type="predicted"/>
<comment type="caution">
    <text evidence="2">The sequence shown here is derived from an EMBL/GenBank/DDBJ whole genome shotgun (WGS) entry which is preliminary data.</text>
</comment>